<feature type="region of interest" description="Disordered" evidence="1">
    <location>
        <begin position="175"/>
        <end position="201"/>
    </location>
</feature>
<feature type="region of interest" description="Disordered" evidence="1">
    <location>
        <begin position="265"/>
        <end position="336"/>
    </location>
</feature>
<evidence type="ECO:0000313" key="4">
    <source>
        <dbReference type="Proteomes" id="UP000830781"/>
    </source>
</evidence>
<name>A0AAX3ABY9_9RHOB</name>
<accession>A0AAX3ABY9</accession>
<dbReference type="PROSITE" id="PS51782">
    <property type="entry name" value="LYSM"/>
    <property type="match status" value="1"/>
</dbReference>
<keyword evidence="3" id="KW-0378">Hydrolase</keyword>
<evidence type="ECO:0000256" key="1">
    <source>
        <dbReference type="SAM" id="MobiDB-lite"/>
    </source>
</evidence>
<keyword evidence="4" id="KW-1185">Reference proteome</keyword>
<dbReference type="CDD" id="cd00118">
    <property type="entry name" value="LysM"/>
    <property type="match status" value="2"/>
</dbReference>
<dbReference type="InterPro" id="IPR050570">
    <property type="entry name" value="Cell_wall_metabolism_enzyme"/>
</dbReference>
<feature type="compositionally biased region" description="Low complexity" evidence="1">
    <location>
        <begin position="184"/>
        <end position="194"/>
    </location>
</feature>
<proteinExistence type="predicted"/>
<dbReference type="Pfam" id="PF01476">
    <property type="entry name" value="LysM"/>
    <property type="match status" value="2"/>
</dbReference>
<dbReference type="CDD" id="cd12797">
    <property type="entry name" value="M23_peptidase"/>
    <property type="match status" value="1"/>
</dbReference>
<gene>
    <name evidence="3" type="primary">nlpD</name>
    <name evidence="3" type="ORF">DSM110277_02194</name>
</gene>
<dbReference type="GO" id="GO:0004222">
    <property type="term" value="F:metalloendopeptidase activity"/>
    <property type="evidence" value="ECO:0007669"/>
    <property type="project" value="TreeGrafter"/>
</dbReference>
<feature type="domain" description="LysM" evidence="2">
    <location>
        <begin position="207"/>
        <end position="251"/>
    </location>
</feature>
<dbReference type="SUPFAM" id="SSF51261">
    <property type="entry name" value="Duplicated hybrid motif"/>
    <property type="match status" value="1"/>
</dbReference>
<dbReference type="InterPro" id="IPR018392">
    <property type="entry name" value="LysM"/>
</dbReference>
<feature type="compositionally biased region" description="Polar residues" evidence="1">
    <location>
        <begin position="1"/>
        <end position="16"/>
    </location>
</feature>
<protein>
    <submittedName>
        <fullName evidence="3">Murein hydrolase activator NlpD</fullName>
    </submittedName>
</protein>
<dbReference type="InterPro" id="IPR016047">
    <property type="entry name" value="M23ase_b-sheet_dom"/>
</dbReference>
<dbReference type="SUPFAM" id="SSF54106">
    <property type="entry name" value="LysM domain"/>
    <property type="match status" value="1"/>
</dbReference>
<feature type="region of interest" description="Disordered" evidence="1">
    <location>
        <begin position="1"/>
        <end position="30"/>
    </location>
</feature>
<dbReference type="AlphaFoldDB" id="A0AAX3ABY9"/>
<dbReference type="Gene3D" id="2.70.70.10">
    <property type="entry name" value="Glucose Permease (Domain IIA)"/>
    <property type="match status" value="1"/>
</dbReference>
<feature type="compositionally biased region" description="Pro residues" evidence="1">
    <location>
        <begin position="286"/>
        <end position="298"/>
    </location>
</feature>
<dbReference type="Pfam" id="PF01551">
    <property type="entry name" value="Peptidase_M23"/>
    <property type="match status" value="1"/>
</dbReference>
<organism evidence="3 4">
    <name type="scientific">Sulfitobacter pontiacus</name>
    <dbReference type="NCBI Taxonomy" id="60137"/>
    <lineage>
        <taxon>Bacteria</taxon>
        <taxon>Pseudomonadati</taxon>
        <taxon>Pseudomonadota</taxon>
        <taxon>Alphaproteobacteria</taxon>
        <taxon>Rhodobacterales</taxon>
        <taxon>Roseobacteraceae</taxon>
        <taxon>Sulfitobacter</taxon>
    </lineage>
</organism>
<dbReference type="PANTHER" id="PTHR21666:SF270">
    <property type="entry name" value="MUREIN HYDROLASE ACTIVATOR ENVC"/>
    <property type="match status" value="1"/>
</dbReference>
<dbReference type="Gene3D" id="3.10.350.10">
    <property type="entry name" value="LysM domain"/>
    <property type="match status" value="1"/>
</dbReference>
<evidence type="ECO:0000313" key="3">
    <source>
        <dbReference type="EMBL" id="UOA23763.1"/>
    </source>
</evidence>
<dbReference type="PANTHER" id="PTHR21666">
    <property type="entry name" value="PEPTIDASE-RELATED"/>
    <property type="match status" value="1"/>
</dbReference>
<dbReference type="InterPro" id="IPR011055">
    <property type="entry name" value="Dup_hybrid_motif"/>
</dbReference>
<feature type="compositionally biased region" description="Low complexity" evidence="1">
    <location>
        <begin position="310"/>
        <end position="319"/>
    </location>
</feature>
<sequence>MQYSKGNSARTGTQGADGTEDEDEQMTQPNVTRTLRLTVLAGSSALLLAACEQPLDMDLRGGFGDGFTTAHAATGPLDERPAPDNRGVISYPNYQVAVARRGDTLSDVATRVGADVGSLSRYNGIDPTVPLRKGEIIALPTRVAEPSPATGASGTGPITTAAVDIQTIAGGAINRAPATPGVQTTTLPSAQTTTRENPAKQTGIEPVRHKVERGETAYTIARLYAVPVETLAEWNGLGADFSVREGQFLLIPVAQQAAPKRSAAVPAAATATAPTTTSLPGTGSPTPTPPSAAKPLPPVDEKPAAPKPEPAAAKPVADVGKTTQPASSGRMSPPVQGSIIRAYSKGKNEGINIKGTPGAAVKAADSGTVAAITKSAEGVPIVVIRHPDNLLTVYANVANVSVAKGDSVSKGASIAKLRPGDDSFVHFEVRKGFDSVDPTPYLN</sequence>
<dbReference type="Proteomes" id="UP000830781">
    <property type="component" value="Chromosome"/>
</dbReference>
<evidence type="ECO:0000259" key="2">
    <source>
        <dbReference type="PROSITE" id="PS51782"/>
    </source>
</evidence>
<feature type="compositionally biased region" description="Low complexity" evidence="1">
    <location>
        <begin position="265"/>
        <end position="285"/>
    </location>
</feature>
<reference evidence="4" key="1">
    <citation type="journal article" date="2022" name="Microorganisms">
        <title>Beyond the ABCs#Discovery of Three New Plasmid Types in Rhodobacterales (RepQ, RepY, RepW).</title>
        <authorList>
            <person name="Freese H.M."/>
            <person name="Ringel V."/>
            <person name="Overmann J."/>
            <person name="Petersen J."/>
        </authorList>
    </citation>
    <scope>NUCLEOTIDE SEQUENCE [LARGE SCALE GENOMIC DNA]</scope>
    <source>
        <strain evidence="4">DSM 110277</strain>
    </source>
</reference>
<feature type="compositionally biased region" description="Polar residues" evidence="1">
    <location>
        <begin position="321"/>
        <end position="330"/>
    </location>
</feature>
<dbReference type="InterPro" id="IPR036779">
    <property type="entry name" value="LysM_dom_sf"/>
</dbReference>
<dbReference type="SMART" id="SM00257">
    <property type="entry name" value="LysM"/>
    <property type="match status" value="2"/>
</dbReference>
<dbReference type="EMBL" id="CP084959">
    <property type="protein sequence ID" value="UOA23763.1"/>
    <property type="molecule type" value="Genomic_DNA"/>
</dbReference>